<organism evidence="1 2">
    <name type="scientific">Intestinibaculum porci</name>
    <dbReference type="NCBI Taxonomy" id="2487118"/>
    <lineage>
        <taxon>Bacteria</taxon>
        <taxon>Bacillati</taxon>
        <taxon>Bacillota</taxon>
        <taxon>Erysipelotrichia</taxon>
        <taxon>Erysipelotrichales</taxon>
        <taxon>Erysipelotrichaceae</taxon>
        <taxon>Intestinibaculum</taxon>
    </lineage>
</organism>
<gene>
    <name evidence="1" type="ORF">SG0102_01990</name>
</gene>
<reference evidence="1 2" key="1">
    <citation type="submission" date="2018-11" db="EMBL/GenBank/DDBJ databases">
        <title>Novel Erysipelotrichaceae bacterium isolated from small intestine of a swine.</title>
        <authorList>
            <person name="Kim J.S."/>
            <person name="Choe H."/>
            <person name="Lee Y.R."/>
            <person name="Kim K.M."/>
            <person name="Park D.S."/>
        </authorList>
    </citation>
    <scope>NUCLEOTIDE SEQUENCE [LARGE SCALE GENOMIC DNA]</scope>
    <source>
        <strain evidence="1 2">SG0102</strain>
    </source>
</reference>
<sequence length="63" mass="7239">MAISDPIMTMSVKQLIEVNRIHNCVIQFLDFMANKRFQLAAGKVADRLFMLASSDDRFKIANY</sequence>
<keyword evidence="2" id="KW-1185">Reference proteome</keyword>
<dbReference type="KEGG" id="ebm:SG0102_01990"/>
<evidence type="ECO:0000313" key="1">
    <source>
        <dbReference type="EMBL" id="BBH25265.1"/>
    </source>
</evidence>
<proteinExistence type="predicted"/>
<dbReference type="EMBL" id="AP019309">
    <property type="protein sequence ID" value="BBH25265.1"/>
    <property type="molecule type" value="Genomic_DNA"/>
</dbReference>
<protein>
    <submittedName>
        <fullName evidence="1">Uncharacterized protein</fullName>
    </submittedName>
</protein>
<dbReference type="InParanoid" id="A0A3G9JA65"/>
<dbReference type="Proteomes" id="UP000268059">
    <property type="component" value="Chromosome"/>
</dbReference>
<name>A0A3G9JA65_9FIRM</name>
<dbReference type="RefSeq" id="WP_125118230.1">
    <property type="nucleotide sequence ID" value="NZ_AP019309.1"/>
</dbReference>
<evidence type="ECO:0000313" key="2">
    <source>
        <dbReference type="Proteomes" id="UP000268059"/>
    </source>
</evidence>
<accession>A0A3G9JA65</accession>
<dbReference type="AlphaFoldDB" id="A0A3G9JA65"/>